<dbReference type="InterPro" id="IPR035897">
    <property type="entry name" value="Toll_tir_struct_dom_sf"/>
</dbReference>
<name>A0A2G8TEH1_9BURK</name>
<dbReference type="Gene3D" id="3.40.50.10140">
    <property type="entry name" value="Toll/interleukin-1 receptor homology (TIR) domain"/>
    <property type="match status" value="1"/>
</dbReference>
<dbReference type="EMBL" id="PDOC01000008">
    <property type="protein sequence ID" value="PIL44359.1"/>
    <property type="molecule type" value="Genomic_DNA"/>
</dbReference>
<reference evidence="3 4" key="1">
    <citation type="submission" date="2017-10" db="EMBL/GenBank/DDBJ databases">
        <title>Massilia psychrophilum sp. nov., a novel purple-pigmented bacterium isolated from Tianshan glacier, Xinjiang Municipality, China.</title>
        <authorList>
            <person name="Wang H."/>
        </authorList>
    </citation>
    <scope>NUCLEOTIDE SEQUENCE [LARGE SCALE GENOMIC DNA]</scope>
    <source>
        <strain evidence="3 4">JCM 30074</strain>
    </source>
</reference>
<dbReference type="InterPro" id="IPR000157">
    <property type="entry name" value="TIR_dom"/>
</dbReference>
<proteinExistence type="predicted"/>
<evidence type="ECO:0000313" key="4">
    <source>
        <dbReference type="Proteomes" id="UP000230390"/>
    </source>
</evidence>
<evidence type="ECO:0000256" key="1">
    <source>
        <dbReference type="SAM" id="MobiDB-lite"/>
    </source>
</evidence>
<organism evidence="3 4">
    <name type="scientific">Massilia eurypsychrophila</name>
    <dbReference type="NCBI Taxonomy" id="1485217"/>
    <lineage>
        <taxon>Bacteria</taxon>
        <taxon>Pseudomonadati</taxon>
        <taxon>Pseudomonadota</taxon>
        <taxon>Betaproteobacteria</taxon>
        <taxon>Burkholderiales</taxon>
        <taxon>Oxalobacteraceae</taxon>
        <taxon>Telluria group</taxon>
        <taxon>Massilia</taxon>
    </lineage>
</organism>
<evidence type="ECO:0000313" key="3">
    <source>
        <dbReference type="EMBL" id="PIL44359.1"/>
    </source>
</evidence>
<feature type="domain" description="TIR" evidence="2">
    <location>
        <begin position="36"/>
        <end position="140"/>
    </location>
</feature>
<evidence type="ECO:0000259" key="2">
    <source>
        <dbReference type="Pfam" id="PF13676"/>
    </source>
</evidence>
<dbReference type="GO" id="GO:0007165">
    <property type="term" value="P:signal transduction"/>
    <property type="evidence" value="ECO:0007669"/>
    <property type="project" value="InterPro"/>
</dbReference>
<protein>
    <recommendedName>
        <fullName evidence="2">TIR domain-containing protein</fullName>
    </recommendedName>
</protein>
<dbReference type="SUPFAM" id="SSF52200">
    <property type="entry name" value="Toll/Interleukin receptor TIR domain"/>
    <property type="match status" value="1"/>
</dbReference>
<dbReference type="AlphaFoldDB" id="A0A2G8TEH1"/>
<feature type="region of interest" description="Disordered" evidence="1">
    <location>
        <begin position="188"/>
        <end position="207"/>
    </location>
</feature>
<sequence length="234" mass="26080">MDTSSAAFMSYARFDDEHNGGQLTKFRKLLSGEVRALLGRQFDIFQDTSDIAFGQEWRGRISAGIDECALFMPIITPSFFTSAACRHELERFAAKESELGRNDLILPVHYITCPILDDSPASSGDPLVKLIAERNYFDLRALRGRPPGMRLFQTRLTELAMRVVALDRTRPRRRRLASVSAGARSIAATPAKANQAASDEAGSGADDQPAVNLADWWNRMRRYLVAAECAHKEE</sequence>
<dbReference type="RefSeq" id="WP_099789399.1">
    <property type="nucleotide sequence ID" value="NZ_JBHLYV010000098.1"/>
</dbReference>
<gene>
    <name evidence="3" type="ORF">CR105_14955</name>
</gene>
<accession>A0A2G8TEH1</accession>
<keyword evidence="4" id="KW-1185">Reference proteome</keyword>
<comment type="caution">
    <text evidence="3">The sequence shown here is derived from an EMBL/GenBank/DDBJ whole genome shotgun (WGS) entry which is preliminary data.</text>
</comment>
<dbReference type="OrthoDB" id="344630at2"/>
<dbReference type="Proteomes" id="UP000230390">
    <property type="component" value="Unassembled WGS sequence"/>
</dbReference>
<feature type="compositionally biased region" description="Low complexity" evidence="1">
    <location>
        <begin position="196"/>
        <end position="207"/>
    </location>
</feature>
<dbReference type="Pfam" id="PF13676">
    <property type="entry name" value="TIR_2"/>
    <property type="match status" value="1"/>
</dbReference>